<organism evidence="5 6">
    <name type="scientific">Pythium oligandrum</name>
    <name type="common">Mycoparasitic fungus</name>
    <dbReference type="NCBI Taxonomy" id="41045"/>
    <lineage>
        <taxon>Eukaryota</taxon>
        <taxon>Sar</taxon>
        <taxon>Stramenopiles</taxon>
        <taxon>Oomycota</taxon>
        <taxon>Peronosporomycetes</taxon>
        <taxon>Pythiales</taxon>
        <taxon>Pythiaceae</taxon>
        <taxon>Pythium</taxon>
    </lineage>
</organism>
<evidence type="ECO:0000259" key="4">
    <source>
        <dbReference type="PROSITE" id="PS50102"/>
    </source>
</evidence>
<dbReference type="InterPro" id="IPR000504">
    <property type="entry name" value="RRM_dom"/>
</dbReference>
<sequence>MKSKNARLLSAFDAKLDWRDEIQGAMSKIYVGNVAFDHDPQDFEALFAKFGPISQCAAKRGFAFIHYENADDAAAAVKDMDGQEWHGRRLRVAFSTSSGSNGERSTRESTRDEGRNATVSRNLFVANISPEVKLSELEEFFEQYGRVENVKILPQARGNVSMSAFVDFEDIAAAEKAFASELVLAGQRLRTDYNIRKDMRRQDDFDSRDRRYDSRDRDHRDDMRGRRDSYDERSSYHSRPRPRSRSRSREGRNGRSDRYSTRPAYDRDAGYRDSPRRMDRDRGYTRRSPSPRRDYRDRSPPRR</sequence>
<dbReference type="SMART" id="SM00360">
    <property type="entry name" value="RRM"/>
    <property type="match status" value="2"/>
</dbReference>
<evidence type="ECO:0000313" key="5">
    <source>
        <dbReference type="EMBL" id="TMW63876.1"/>
    </source>
</evidence>
<dbReference type="AlphaFoldDB" id="A0A8K1CHW1"/>
<evidence type="ECO:0000256" key="3">
    <source>
        <dbReference type="SAM" id="MobiDB-lite"/>
    </source>
</evidence>
<dbReference type="EMBL" id="SPLM01000044">
    <property type="protein sequence ID" value="TMW63876.1"/>
    <property type="molecule type" value="Genomic_DNA"/>
</dbReference>
<dbReference type="SUPFAM" id="SSF54928">
    <property type="entry name" value="RNA-binding domain, RBD"/>
    <property type="match status" value="1"/>
</dbReference>
<feature type="domain" description="RRM" evidence="4">
    <location>
        <begin position="121"/>
        <end position="202"/>
    </location>
</feature>
<feature type="compositionally biased region" description="Basic and acidic residues" evidence="3">
    <location>
        <begin position="104"/>
        <end position="115"/>
    </location>
</feature>
<accession>A0A8K1CHW1</accession>
<evidence type="ECO:0000256" key="1">
    <source>
        <dbReference type="ARBA" id="ARBA00022884"/>
    </source>
</evidence>
<gene>
    <name evidence="5" type="ORF">Poli38472_014786</name>
</gene>
<feature type="region of interest" description="Disordered" evidence="3">
    <location>
        <begin position="95"/>
        <end position="115"/>
    </location>
</feature>
<dbReference type="Pfam" id="PF00076">
    <property type="entry name" value="RRM_1"/>
    <property type="match status" value="2"/>
</dbReference>
<comment type="caution">
    <text evidence="5">The sequence shown here is derived from an EMBL/GenBank/DDBJ whole genome shotgun (WGS) entry which is preliminary data.</text>
</comment>
<reference evidence="5" key="1">
    <citation type="submission" date="2019-03" db="EMBL/GenBank/DDBJ databases">
        <title>Long read genome sequence of the mycoparasitic Pythium oligandrum ATCC 38472 isolated from sugarbeet rhizosphere.</title>
        <authorList>
            <person name="Gaulin E."/>
        </authorList>
    </citation>
    <scope>NUCLEOTIDE SEQUENCE</scope>
    <source>
        <strain evidence="5">ATCC 38472_TT</strain>
    </source>
</reference>
<dbReference type="OrthoDB" id="5970at2759"/>
<evidence type="ECO:0000256" key="2">
    <source>
        <dbReference type="PROSITE-ProRule" id="PRU00176"/>
    </source>
</evidence>
<feature type="compositionally biased region" description="Basic and acidic residues" evidence="3">
    <location>
        <begin position="247"/>
        <end position="284"/>
    </location>
</feature>
<dbReference type="InterPro" id="IPR012677">
    <property type="entry name" value="Nucleotide-bd_a/b_plait_sf"/>
</dbReference>
<feature type="compositionally biased region" description="Basic and acidic residues" evidence="3">
    <location>
        <begin position="291"/>
        <end position="303"/>
    </location>
</feature>
<dbReference type="InterPro" id="IPR050502">
    <property type="entry name" value="Euk_RNA-bind_prot"/>
</dbReference>
<dbReference type="GO" id="GO:0003729">
    <property type="term" value="F:mRNA binding"/>
    <property type="evidence" value="ECO:0007669"/>
    <property type="project" value="TreeGrafter"/>
</dbReference>
<dbReference type="Proteomes" id="UP000794436">
    <property type="component" value="Unassembled WGS sequence"/>
</dbReference>
<dbReference type="PROSITE" id="PS50102">
    <property type="entry name" value="RRM"/>
    <property type="match status" value="2"/>
</dbReference>
<proteinExistence type="predicted"/>
<feature type="region of interest" description="Disordered" evidence="3">
    <location>
        <begin position="204"/>
        <end position="303"/>
    </location>
</feature>
<feature type="domain" description="RRM" evidence="4">
    <location>
        <begin position="27"/>
        <end position="97"/>
    </location>
</feature>
<dbReference type="PANTHER" id="PTHR48025:SF1">
    <property type="entry name" value="RRM DOMAIN-CONTAINING PROTEIN"/>
    <property type="match status" value="1"/>
</dbReference>
<keyword evidence="1 2" id="KW-0694">RNA-binding</keyword>
<feature type="compositionally biased region" description="Basic residues" evidence="3">
    <location>
        <begin position="236"/>
        <end position="246"/>
    </location>
</feature>
<protein>
    <recommendedName>
        <fullName evidence="4">RRM domain-containing protein</fullName>
    </recommendedName>
</protein>
<dbReference type="Gene3D" id="3.30.70.330">
    <property type="match status" value="2"/>
</dbReference>
<keyword evidence="6" id="KW-1185">Reference proteome</keyword>
<dbReference type="GO" id="GO:0005634">
    <property type="term" value="C:nucleus"/>
    <property type="evidence" value="ECO:0007669"/>
    <property type="project" value="TreeGrafter"/>
</dbReference>
<dbReference type="PANTHER" id="PTHR48025">
    <property type="entry name" value="OS02G0815200 PROTEIN"/>
    <property type="match status" value="1"/>
</dbReference>
<evidence type="ECO:0000313" key="6">
    <source>
        <dbReference type="Proteomes" id="UP000794436"/>
    </source>
</evidence>
<name>A0A8K1CHW1_PYTOL</name>
<dbReference type="InterPro" id="IPR035979">
    <property type="entry name" value="RBD_domain_sf"/>
</dbReference>
<feature type="compositionally biased region" description="Basic and acidic residues" evidence="3">
    <location>
        <begin position="204"/>
        <end position="235"/>
    </location>
</feature>